<comment type="caution">
    <text evidence="1">The sequence shown here is derived from an EMBL/GenBank/DDBJ whole genome shotgun (WGS) entry which is preliminary data.</text>
</comment>
<dbReference type="EMBL" id="MU266843">
    <property type="protein sequence ID" value="KAH7918148.1"/>
    <property type="molecule type" value="Genomic_DNA"/>
</dbReference>
<keyword evidence="2" id="KW-1185">Reference proteome</keyword>
<reference evidence="1" key="1">
    <citation type="journal article" date="2021" name="New Phytol.">
        <title>Evolutionary innovations through gain and loss of genes in the ectomycorrhizal Boletales.</title>
        <authorList>
            <person name="Wu G."/>
            <person name="Miyauchi S."/>
            <person name="Morin E."/>
            <person name="Kuo A."/>
            <person name="Drula E."/>
            <person name="Varga T."/>
            <person name="Kohler A."/>
            <person name="Feng B."/>
            <person name="Cao Y."/>
            <person name="Lipzen A."/>
            <person name="Daum C."/>
            <person name="Hundley H."/>
            <person name="Pangilinan J."/>
            <person name="Johnson J."/>
            <person name="Barry K."/>
            <person name="LaButti K."/>
            <person name="Ng V."/>
            <person name="Ahrendt S."/>
            <person name="Min B."/>
            <person name="Choi I.G."/>
            <person name="Park H."/>
            <person name="Plett J.M."/>
            <person name="Magnuson J."/>
            <person name="Spatafora J.W."/>
            <person name="Nagy L.G."/>
            <person name="Henrissat B."/>
            <person name="Grigoriev I.V."/>
            <person name="Yang Z.L."/>
            <person name="Xu J."/>
            <person name="Martin F.M."/>
        </authorList>
    </citation>
    <scope>NUCLEOTIDE SEQUENCE</scope>
    <source>
        <strain evidence="1">KUC20120723A-06</strain>
    </source>
</reference>
<evidence type="ECO:0000313" key="2">
    <source>
        <dbReference type="Proteomes" id="UP000790709"/>
    </source>
</evidence>
<sequence>MPLAAILPRPVKGSVDDVHGEKILILPSMRLGSIQVQQGDADNGTHQATSRQHRPSEKENQRFEEEKEATQCHAIRAHKQQLRQQRHERQIEGGEQNSEQEDNHQGQSLDDPDMEAADNDNDEDNMFSNHVVPSKPATKKLTYRTHKIPSSSTMVTHSVLHPRDMNNSDGEEDYIDAPITGQRSPRKMLLDLKNPHGPSRTSGSKVRAEISVMRSRAGLEAKPKNLKNKQTNSRSASVRLWDAATIVAERERTLESQNAKGGTPKGYPCVSASAYLLNHNFCNSAIVAKGLILIEYERQRHGSVRKAQSDALGRGQSDLMWVNTDSPHLMDRGARALARASGMLAMRGQVKFADRSPDVVVLRKVKKRRISVVSKLRWAQGSSSANELDKIVDDDMYDMEDEDEAAGTNNSVITTPRHSITHCATNKRRHDSYEELEDNDGVTQRDLSKPRRSTTTRDVPAQRITTTLMEIQPSPYTAYNHCSFFVP</sequence>
<proteinExistence type="predicted"/>
<gene>
    <name evidence="1" type="ORF">BV22DRAFT_1051927</name>
</gene>
<evidence type="ECO:0000313" key="1">
    <source>
        <dbReference type="EMBL" id="KAH7918148.1"/>
    </source>
</evidence>
<protein>
    <submittedName>
        <fullName evidence="1">Uncharacterized protein</fullName>
    </submittedName>
</protein>
<organism evidence="1 2">
    <name type="scientific">Leucogyrophana mollusca</name>
    <dbReference type="NCBI Taxonomy" id="85980"/>
    <lineage>
        <taxon>Eukaryota</taxon>
        <taxon>Fungi</taxon>
        <taxon>Dikarya</taxon>
        <taxon>Basidiomycota</taxon>
        <taxon>Agaricomycotina</taxon>
        <taxon>Agaricomycetes</taxon>
        <taxon>Agaricomycetidae</taxon>
        <taxon>Boletales</taxon>
        <taxon>Boletales incertae sedis</taxon>
        <taxon>Leucogyrophana</taxon>
    </lineage>
</organism>
<dbReference type="Proteomes" id="UP000790709">
    <property type="component" value="Unassembled WGS sequence"/>
</dbReference>
<accession>A0ACB8AZY5</accession>
<name>A0ACB8AZY5_9AGAM</name>